<dbReference type="Proteomes" id="UP000402241">
    <property type="component" value="Chromosome"/>
</dbReference>
<dbReference type="AlphaFoldDB" id="A0AAJ3DLG7"/>
<accession>A0AAJ3DLG7</accession>
<evidence type="ECO:0000313" key="4">
    <source>
        <dbReference type="Proteomes" id="UP000402241"/>
    </source>
</evidence>
<reference evidence="3 4" key="1">
    <citation type="submission" date="2019-10" db="EMBL/GenBank/DDBJ databases">
        <title>Genome Sequence of Micromonospora terminaliae DSM 101760.</title>
        <authorList>
            <person name="Guo L."/>
        </authorList>
    </citation>
    <scope>NUCLEOTIDE SEQUENCE [LARGE SCALE GENOMIC DNA]</scope>
    <source>
        <strain evidence="3 4">DSM 101760</strain>
    </source>
</reference>
<organism evidence="2 5">
    <name type="scientific">Micromonospora terminaliae</name>
    <dbReference type="NCBI Taxonomy" id="1914461"/>
    <lineage>
        <taxon>Bacteria</taxon>
        <taxon>Bacillati</taxon>
        <taxon>Actinomycetota</taxon>
        <taxon>Actinomycetes</taxon>
        <taxon>Micromonosporales</taxon>
        <taxon>Micromonosporaceae</taxon>
        <taxon>Micromonospora</taxon>
    </lineage>
</organism>
<dbReference type="Proteomes" id="UP000477779">
    <property type="component" value="Unassembled WGS sequence"/>
</dbReference>
<dbReference type="Pfam" id="PF21831">
    <property type="entry name" value="DUF6891"/>
    <property type="match status" value="1"/>
</dbReference>
<evidence type="ECO:0000313" key="3">
    <source>
        <dbReference type="EMBL" id="QGL45590.1"/>
    </source>
</evidence>
<dbReference type="InterPro" id="IPR054186">
    <property type="entry name" value="DUF6891"/>
</dbReference>
<feature type="domain" description="DUF6891" evidence="1">
    <location>
        <begin position="19"/>
        <end position="199"/>
    </location>
</feature>
<dbReference type="RefSeq" id="WP_154225004.1">
    <property type="nucleotide sequence ID" value="NZ_CP045309.1"/>
</dbReference>
<keyword evidence="4" id="KW-1185">Reference proteome</keyword>
<evidence type="ECO:0000259" key="1">
    <source>
        <dbReference type="Pfam" id="PF21831"/>
    </source>
</evidence>
<gene>
    <name evidence="2" type="ORF">G3561_25445</name>
    <name evidence="3" type="ORF">GCE86_00110</name>
</gene>
<proteinExistence type="predicted"/>
<sequence>MTDDAVAAPDRADVPDGDDLAEQIRAFVRRQVALAELPAAAIVTETVEYLDDAAGRNRVAELAWAAVAEELTAHLADQETWPETTDSDRLTTAFRTLDAAGIVARENFTCCQNCGAEEIGAEARRGLKPRGYAFYHRQDAERGVEGSGVWLAYGAFEGASAAEIGAEVAAALRATGLTVNWDGEVGRRIHVPLRWQRRRVGRLAAVPAPVVDDVDIDVELLGAWTGVHAPAEGPVRAGRFTALHLPWLPAAVPVRLQWEGRAVQVRRSGDALVGTYDDPDVPARTVGRHGGLALVRALRGLPPAGEPEPAPVGYVEVTGGHATGWEQEVPMELAELLARIRAMRPSSYDCLTCVGRSGACVQTAWEPGGLWVEHLDTEAAVSVGRHATLAEVEQVLTALAMEDRVAVHELGGELTTLHHR</sequence>
<protein>
    <recommendedName>
        <fullName evidence="1">DUF6891 domain-containing protein</fullName>
    </recommendedName>
</protein>
<dbReference type="EMBL" id="CP045309">
    <property type="protein sequence ID" value="QGL45590.1"/>
    <property type="molecule type" value="Genomic_DNA"/>
</dbReference>
<reference evidence="2 5" key="2">
    <citation type="submission" date="2020-02" db="EMBL/GenBank/DDBJ databases">
        <title>WGS of Micromonospora spp. isolated from hot spring.</title>
        <authorList>
            <person name="Thawai C."/>
        </authorList>
    </citation>
    <scope>NUCLEOTIDE SEQUENCE [LARGE SCALE GENOMIC DNA]</scope>
    <source>
        <strain evidence="2 5">TMS7</strain>
    </source>
</reference>
<dbReference type="EMBL" id="JAAHBZ010000013">
    <property type="protein sequence ID" value="NES30887.1"/>
    <property type="molecule type" value="Genomic_DNA"/>
</dbReference>
<evidence type="ECO:0000313" key="5">
    <source>
        <dbReference type="Proteomes" id="UP000477779"/>
    </source>
</evidence>
<evidence type="ECO:0000313" key="2">
    <source>
        <dbReference type="EMBL" id="NES30887.1"/>
    </source>
</evidence>
<name>A0AAJ3DLG7_9ACTN</name>